<reference evidence="9" key="1">
    <citation type="submission" date="2017-11" db="EMBL/GenBank/DDBJ databases">
        <authorList>
            <person name="Watanabe M."/>
            <person name="Kojima H."/>
        </authorList>
    </citation>
    <scope>NUCLEOTIDE SEQUENCE [LARGE SCALE GENOMIC DNA]</scope>
    <source>
        <strain evidence="9">Tokyo 01</strain>
    </source>
</reference>
<dbReference type="RefSeq" id="WP_124326969.1">
    <property type="nucleotide sequence ID" value="NZ_BEXT01000001.1"/>
</dbReference>
<evidence type="ECO:0000256" key="2">
    <source>
        <dbReference type="ARBA" id="ARBA00022517"/>
    </source>
</evidence>
<dbReference type="GO" id="GO:0005737">
    <property type="term" value="C:cytoplasm"/>
    <property type="evidence" value="ECO:0007669"/>
    <property type="project" value="UniProtKB-SubCell"/>
</dbReference>
<comment type="subcellular location">
    <subcellularLocation>
        <location evidence="5">Cytoplasm</location>
    </subcellularLocation>
</comment>
<keyword evidence="4 5" id="KW-0143">Chaperone</keyword>
<comment type="similarity">
    <text evidence="5">Belongs to the RimM family.</text>
</comment>
<dbReference type="NCBIfam" id="TIGR02273">
    <property type="entry name" value="16S_RimM"/>
    <property type="match status" value="1"/>
</dbReference>
<dbReference type="PANTHER" id="PTHR33692">
    <property type="entry name" value="RIBOSOME MATURATION FACTOR RIMM"/>
    <property type="match status" value="1"/>
</dbReference>
<feature type="domain" description="RimM N-terminal" evidence="6">
    <location>
        <begin position="8"/>
        <end position="90"/>
    </location>
</feature>
<dbReference type="EMBL" id="BEXT01000001">
    <property type="protein sequence ID" value="GBC59454.1"/>
    <property type="molecule type" value="Genomic_DNA"/>
</dbReference>
<accession>A0A401FR70</accession>
<dbReference type="InterPro" id="IPR002676">
    <property type="entry name" value="RimM_N"/>
</dbReference>
<gene>
    <name evidence="5" type="primary">rimM</name>
    <name evidence="8" type="ORF">DENIS_0393</name>
</gene>
<evidence type="ECO:0000256" key="4">
    <source>
        <dbReference type="ARBA" id="ARBA00023186"/>
    </source>
</evidence>
<evidence type="ECO:0000256" key="1">
    <source>
        <dbReference type="ARBA" id="ARBA00022490"/>
    </source>
</evidence>
<organism evidence="8 9">
    <name type="scientific">Desulfonema ishimotonii</name>
    <dbReference type="NCBI Taxonomy" id="45657"/>
    <lineage>
        <taxon>Bacteria</taxon>
        <taxon>Pseudomonadati</taxon>
        <taxon>Thermodesulfobacteriota</taxon>
        <taxon>Desulfobacteria</taxon>
        <taxon>Desulfobacterales</taxon>
        <taxon>Desulfococcaceae</taxon>
        <taxon>Desulfonema</taxon>
    </lineage>
</organism>
<evidence type="ECO:0000313" key="8">
    <source>
        <dbReference type="EMBL" id="GBC59454.1"/>
    </source>
</evidence>
<dbReference type="GO" id="GO:0042274">
    <property type="term" value="P:ribosomal small subunit biogenesis"/>
    <property type="evidence" value="ECO:0007669"/>
    <property type="project" value="UniProtKB-UniRule"/>
</dbReference>
<dbReference type="InterPro" id="IPR056792">
    <property type="entry name" value="PRC_RimM"/>
</dbReference>
<protein>
    <recommendedName>
        <fullName evidence="5">Ribosome maturation factor RimM</fullName>
    </recommendedName>
</protein>
<evidence type="ECO:0000259" key="6">
    <source>
        <dbReference type="Pfam" id="PF01782"/>
    </source>
</evidence>
<dbReference type="PANTHER" id="PTHR33692:SF1">
    <property type="entry name" value="RIBOSOME MATURATION FACTOR RIMM"/>
    <property type="match status" value="1"/>
</dbReference>
<dbReference type="SUPFAM" id="SSF50447">
    <property type="entry name" value="Translation proteins"/>
    <property type="match status" value="1"/>
</dbReference>
<dbReference type="GO" id="GO:0005840">
    <property type="term" value="C:ribosome"/>
    <property type="evidence" value="ECO:0007669"/>
    <property type="project" value="InterPro"/>
</dbReference>
<dbReference type="InterPro" id="IPR011033">
    <property type="entry name" value="PRC_barrel-like_sf"/>
</dbReference>
<dbReference type="InterPro" id="IPR009000">
    <property type="entry name" value="Transl_B-barrel_sf"/>
</dbReference>
<evidence type="ECO:0000313" key="9">
    <source>
        <dbReference type="Proteomes" id="UP000288096"/>
    </source>
</evidence>
<dbReference type="InterPro" id="IPR011961">
    <property type="entry name" value="RimM"/>
</dbReference>
<proteinExistence type="inferred from homology"/>
<dbReference type="Pfam" id="PF24986">
    <property type="entry name" value="PRC_RimM"/>
    <property type="match status" value="1"/>
</dbReference>
<dbReference type="HAMAP" id="MF_00014">
    <property type="entry name" value="Ribosome_mat_RimM"/>
    <property type="match status" value="1"/>
</dbReference>
<comment type="domain">
    <text evidence="5">The PRC barrel domain binds ribosomal protein uS19.</text>
</comment>
<evidence type="ECO:0000256" key="5">
    <source>
        <dbReference type="HAMAP-Rule" id="MF_00014"/>
    </source>
</evidence>
<dbReference type="Pfam" id="PF01782">
    <property type="entry name" value="RimM"/>
    <property type="match status" value="1"/>
</dbReference>
<keyword evidence="1 5" id="KW-0963">Cytoplasm</keyword>
<dbReference type="GO" id="GO:0043022">
    <property type="term" value="F:ribosome binding"/>
    <property type="evidence" value="ECO:0007669"/>
    <property type="project" value="InterPro"/>
</dbReference>
<keyword evidence="2 5" id="KW-0690">Ribosome biogenesis</keyword>
<dbReference type="Gene3D" id="2.30.30.240">
    <property type="entry name" value="PRC-barrel domain"/>
    <property type="match status" value="1"/>
</dbReference>
<dbReference type="Gene3D" id="2.40.30.60">
    <property type="entry name" value="RimM"/>
    <property type="match status" value="1"/>
</dbReference>
<comment type="caution">
    <text evidence="8">The sequence shown here is derived from an EMBL/GenBank/DDBJ whole genome shotgun (WGS) entry which is preliminary data.</text>
</comment>
<name>A0A401FR70_9BACT</name>
<keyword evidence="9" id="KW-1185">Reference proteome</keyword>
<feature type="domain" description="Ribosome maturation factor RimM PRC barrel" evidence="7">
    <location>
        <begin position="103"/>
        <end position="170"/>
    </location>
</feature>
<reference evidence="9" key="2">
    <citation type="submission" date="2019-01" db="EMBL/GenBank/DDBJ databases">
        <title>Genome sequence of Desulfonema ishimotonii strain Tokyo 01.</title>
        <authorList>
            <person name="Fukui M."/>
        </authorList>
    </citation>
    <scope>NUCLEOTIDE SEQUENCE [LARGE SCALE GENOMIC DNA]</scope>
    <source>
        <strain evidence="9">Tokyo 01</strain>
    </source>
</reference>
<evidence type="ECO:0000259" key="7">
    <source>
        <dbReference type="Pfam" id="PF24986"/>
    </source>
</evidence>
<dbReference type="OrthoDB" id="9783509at2"/>
<comment type="function">
    <text evidence="5">An accessory protein needed during the final step in the assembly of 30S ribosomal subunit, possibly for assembly of the head region. Essential for efficient processing of 16S rRNA. May be needed both before and after RbfA during the maturation of 16S rRNA. It has affinity for free ribosomal 30S subunits but not for 70S ribosomes.</text>
</comment>
<sequence length="170" mass="19021">MTENGYLQVGKIVGAHGIKGLLKVYSYMESLSVFEPEASVLFRDSGGRERICVVRWAKPHKRQLFLLSLEGIHDRNQAEPMVGGELFVDKGRLPEPEDGEYYWTDLMGLSVFTEKGDCLGRISSIIETGSNDVYVVRDGKQETLVPALESVVRDINLEEKTMTVELPEGL</sequence>
<dbReference type="GO" id="GO:0006364">
    <property type="term" value="P:rRNA processing"/>
    <property type="evidence" value="ECO:0007669"/>
    <property type="project" value="UniProtKB-UniRule"/>
</dbReference>
<dbReference type="AlphaFoldDB" id="A0A401FR70"/>
<keyword evidence="3 5" id="KW-0698">rRNA processing</keyword>
<comment type="subunit">
    <text evidence="5">Binds ribosomal protein uS19.</text>
</comment>
<dbReference type="SUPFAM" id="SSF50346">
    <property type="entry name" value="PRC-barrel domain"/>
    <property type="match status" value="1"/>
</dbReference>
<evidence type="ECO:0000256" key="3">
    <source>
        <dbReference type="ARBA" id="ARBA00022552"/>
    </source>
</evidence>
<dbReference type="InterPro" id="IPR036976">
    <property type="entry name" value="RimM_N_sf"/>
</dbReference>
<dbReference type="Proteomes" id="UP000288096">
    <property type="component" value="Unassembled WGS sequence"/>
</dbReference>